<gene>
    <name evidence="5" type="primary">patA_35</name>
    <name evidence="5" type="ORF">SDC9_71209</name>
</gene>
<accession>A0A644YF38</accession>
<dbReference type="EMBL" id="VSSQ01004327">
    <property type="protein sequence ID" value="MPM24724.1"/>
    <property type="molecule type" value="Genomic_DNA"/>
</dbReference>
<dbReference type="InterPro" id="IPR015424">
    <property type="entry name" value="PyrdxlP-dep_Trfase"/>
</dbReference>
<evidence type="ECO:0000256" key="1">
    <source>
        <dbReference type="ARBA" id="ARBA00001933"/>
    </source>
</evidence>
<dbReference type="EC" id="2.6.1.82" evidence="5"/>
<dbReference type="GO" id="GO:0033094">
    <property type="term" value="F:putrescine--2-oxoglutarate transaminase activity"/>
    <property type="evidence" value="ECO:0007669"/>
    <property type="project" value="UniProtKB-EC"/>
</dbReference>
<name>A0A644YF38_9ZZZZ</name>
<comment type="caution">
    <text evidence="5">The sequence shown here is derived from an EMBL/GenBank/DDBJ whole genome shotgun (WGS) entry which is preliminary data.</text>
</comment>
<dbReference type="PROSITE" id="PS00600">
    <property type="entry name" value="AA_TRANSFER_CLASS_3"/>
    <property type="match status" value="1"/>
</dbReference>
<organism evidence="5">
    <name type="scientific">bioreactor metagenome</name>
    <dbReference type="NCBI Taxonomy" id="1076179"/>
    <lineage>
        <taxon>unclassified sequences</taxon>
        <taxon>metagenomes</taxon>
        <taxon>ecological metagenomes</taxon>
    </lineage>
</organism>
<keyword evidence="4" id="KW-0663">Pyridoxal phosphate</keyword>
<dbReference type="Gene3D" id="3.90.1150.10">
    <property type="entry name" value="Aspartate Aminotransferase, domain 1"/>
    <property type="match status" value="1"/>
</dbReference>
<dbReference type="GO" id="GO:0030170">
    <property type="term" value="F:pyridoxal phosphate binding"/>
    <property type="evidence" value="ECO:0007669"/>
    <property type="project" value="InterPro"/>
</dbReference>
<protein>
    <submittedName>
        <fullName evidence="5">Putrescine aminotransferase</fullName>
        <ecNumber evidence="5">2.6.1.82</ecNumber>
    </submittedName>
</protein>
<dbReference type="GO" id="GO:0042802">
    <property type="term" value="F:identical protein binding"/>
    <property type="evidence" value="ECO:0007669"/>
    <property type="project" value="TreeGrafter"/>
</dbReference>
<dbReference type="InterPro" id="IPR049704">
    <property type="entry name" value="Aminotrans_3_PPA_site"/>
</dbReference>
<proteinExistence type="predicted"/>
<dbReference type="Gene3D" id="3.40.640.10">
    <property type="entry name" value="Type I PLP-dependent aspartate aminotransferase-like (Major domain)"/>
    <property type="match status" value="1"/>
</dbReference>
<dbReference type="Pfam" id="PF00202">
    <property type="entry name" value="Aminotran_3"/>
    <property type="match status" value="1"/>
</dbReference>
<reference evidence="5" key="1">
    <citation type="submission" date="2019-08" db="EMBL/GenBank/DDBJ databases">
        <authorList>
            <person name="Kucharzyk K."/>
            <person name="Murdoch R.W."/>
            <person name="Higgins S."/>
            <person name="Loffler F."/>
        </authorList>
    </citation>
    <scope>NUCLEOTIDE SEQUENCE</scope>
</reference>
<dbReference type="InterPro" id="IPR015422">
    <property type="entry name" value="PyrdxlP-dep_Trfase_small"/>
</dbReference>
<keyword evidence="3 5" id="KW-0808">Transferase</keyword>
<dbReference type="SUPFAM" id="SSF53383">
    <property type="entry name" value="PLP-dependent transferases"/>
    <property type="match status" value="1"/>
</dbReference>
<evidence type="ECO:0000256" key="2">
    <source>
        <dbReference type="ARBA" id="ARBA00022576"/>
    </source>
</evidence>
<evidence type="ECO:0000256" key="3">
    <source>
        <dbReference type="ARBA" id="ARBA00022679"/>
    </source>
</evidence>
<sequence length="209" mass="22648">MAEGGVFAPIGGYLSALRERCYQTGTLLILDEIQTAFGRTGQMFAHQKYGIVPDILTLAKALGGGMPLGALVASSELMENWKSDPVLGHITTFGGHPVSCAAALASLKLLLNESWLGEVYEKSAIFANTLKAHPLVKEIRAEGLLIAVDLKNEDYAQQILPLLLEEGVLSDWFLFYPGAFRIAPPLPITVNEVKMASEAILRALDRIKL</sequence>
<keyword evidence="2 5" id="KW-0032">Aminotransferase</keyword>
<dbReference type="InterPro" id="IPR005814">
    <property type="entry name" value="Aminotrans_3"/>
</dbReference>
<evidence type="ECO:0000256" key="4">
    <source>
        <dbReference type="ARBA" id="ARBA00022898"/>
    </source>
</evidence>
<evidence type="ECO:0000313" key="5">
    <source>
        <dbReference type="EMBL" id="MPM24724.1"/>
    </source>
</evidence>
<comment type="cofactor">
    <cofactor evidence="1">
        <name>pyridoxal 5'-phosphate</name>
        <dbReference type="ChEBI" id="CHEBI:597326"/>
    </cofactor>
</comment>
<dbReference type="AlphaFoldDB" id="A0A644YF38"/>
<dbReference type="InterPro" id="IPR015421">
    <property type="entry name" value="PyrdxlP-dep_Trfase_major"/>
</dbReference>
<dbReference type="PANTHER" id="PTHR11986">
    <property type="entry name" value="AMINOTRANSFERASE CLASS III"/>
    <property type="match status" value="1"/>
</dbReference>
<dbReference type="PANTHER" id="PTHR11986:SF79">
    <property type="entry name" value="ACETYLORNITHINE AMINOTRANSFERASE, MITOCHONDRIAL"/>
    <property type="match status" value="1"/>
</dbReference>
<dbReference type="InterPro" id="IPR050103">
    <property type="entry name" value="Class-III_PLP-dep_AT"/>
</dbReference>